<evidence type="ECO:0000313" key="2">
    <source>
        <dbReference type="EMBL" id="WWP23051.1"/>
    </source>
</evidence>
<feature type="transmembrane region" description="Helical" evidence="1">
    <location>
        <begin position="12"/>
        <end position="36"/>
    </location>
</feature>
<dbReference type="NCBIfam" id="TIGR03082">
    <property type="entry name" value="Gneg_AbrB_dup"/>
    <property type="match status" value="2"/>
</dbReference>
<dbReference type="RefSeq" id="WP_338708625.1">
    <property type="nucleotide sequence ID" value="NZ_CP145892.1"/>
</dbReference>
<feature type="transmembrane region" description="Helical" evidence="1">
    <location>
        <begin position="91"/>
        <end position="112"/>
    </location>
</feature>
<dbReference type="GeneID" id="93476406"/>
<proteinExistence type="predicted"/>
<accession>A0ABD8AZN8</accession>
<dbReference type="Pfam" id="PF05145">
    <property type="entry name" value="AbrB"/>
    <property type="match status" value="1"/>
</dbReference>
<dbReference type="PANTHER" id="PTHR38457">
    <property type="entry name" value="REGULATOR ABRB-RELATED"/>
    <property type="match status" value="1"/>
</dbReference>
<reference evidence="2 3" key="1">
    <citation type="submission" date="2024-02" db="EMBL/GenBank/DDBJ databases">
        <title>Complete sequences of two Paenibacillus sp. strains and one Lysinibacillus strain isolated from the environment on STAA medium highlight biotechnological potential.</title>
        <authorList>
            <person name="Attere S.A."/>
            <person name="Piche L.C."/>
            <person name="Intertaglia L."/>
            <person name="Lami R."/>
            <person name="Charette S.J."/>
            <person name="Vincent A.T."/>
        </authorList>
    </citation>
    <scope>NUCLEOTIDE SEQUENCE [LARGE SCALE GENOMIC DNA]</scope>
    <source>
        <strain evidence="2 3">Y5S-7</strain>
    </source>
</reference>
<feature type="transmembrane region" description="Helical" evidence="1">
    <location>
        <begin position="339"/>
        <end position="361"/>
    </location>
</feature>
<feature type="transmembrane region" description="Helical" evidence="1">
    <location>
        <begin position="220"/>
        <end position="237"/>
    </location>
</feature>
<dbReference type="EMBL" id="CP145892">
    <property type="protein sequence ID" value="WWP23051.1"/>
    <property type="molecule type" value="Genomic_DNA"/>
</dbReference>
<feature type="transmembrane region" description="Helical" evidence="1">
    <location>
        <begin position="276"/>
        <end position="298"/>
    </location>
</feature>
<dbReference type="InterPro" id="IPR007820">
    <property type="entry name" value="AbrB_fam"/>
</dbReference>
<organism evidence="2 3">
    <name type="scientific">Paenibacillus amylolyticus</name>
    <dbReference type="NCBI Taxonomy" id="1451"/>
    <lineage>
        <taxon>Bacteria</taxon>
        <taxon>Bacillati</taxon>
        <taxon>Bacillota</taxon>
        <taxon>Bacilli</taxon>
        <taxon>Bacillales</taxon>
        <taxon>Paenibacillaceae</taxon>
        <taxon>Paenibacillus</taxon>
    </lineage>
</organism>
<feature type="transmembrane region" description="Helical" evidence="1">
    <location>
        <begin position="145"/>
        <end position="169"/>
    </location>
</feature>
<feature type="transmembrane region" description="Helical" evidence="1">
    <location>
        <begin position="243"/>
        <end position="264"/>
    </location>
</feature>
<keyword evidence="1" id="KW-1133">Transmembrane helix</keyword>
<feature type="transmembrane region" description="Helical" evidence="1">
    <location>
        <begin position="56"/>
        <end position="79"/>
    </location>
</feature>
<dbReference type="AlphaFoldDB" id="A0ABD8AZN8"/>
<dbReference type="PIRSF" id="PIRSF038991">
    <property type="entry name" value="Protein_AbrB"/>
    <property type="match status" value="1"/>
</dbReference>
<dbReference type="PANTHER" id="PTHR38457:SF1">
    <property type="entry name" value="REGULATOR ABRB-RELATED"/>
    <property type="match status" value="1"/>
</dbReference>
<feature type="transmembrane region" description="Helical" evidence="1">
    <location>
        <begin position="189"/>
        <end position="213"/>
    </location>
</feature>
<feature type="transmembrane region" description="Helical" evidence="1">
    <location>
        <begin position="118"/>
        <end position="138"/>
    </location>
</feature>
<evidence type="ECO:0000256" key="1">
    <source>
        <dbReference type="SAM" id="Phobius"/>
    </source>
</evidence>
<dbReference type="InterPro" id="IPR017516">
    <property type="entry name" value="AbrB_dup"/>
</dbReference>
<gene>
    <name evidence="2" type="ORF">V6668_13035</name>
</gene>
<evidence type="ECO:0000313" key="3">
    <source>
        <dbReference type="Proteomes" id="UP001364764"/>
    </source>
</evidence>
<protein>
    <submittedName>
        <fullName evidence="2">AbrB family transcriptional regulator</fullName>
    </submittedName>
</protein>
<keyword evidence="1" id="KW-0812">Transmembrane</keyword>
<name>A0ABD8AZN8_PAEAM</name>
<keyword evidence="1" id="KW-0472">Membrane</keyword>
<sequence>MELMRKLGSHVVFRFFLSLGVSVLGGLLFTVIHTPIPWLLGPMVFMLLGSQVAKWPLMWPAFIRDYGILIVGYSIGLTLTKEALHGILLQLPMMLLMTLLLIGLCVITAYIASKITDFDFPSLLVGSIPGGLSQMVSLAEEMKSINLTLVTFLQVTRLIMIVFCVPFLLFSPWFEGTAGGSLDHPFIDVATWGTLFPEILLYAPLCVAGAWVARKLRFPTAFMLGPMIVMCVVQLSTTMHTPSLPTSLLNVSQLMIGSHVGLMLKPEQLQRKTQTVTLAVISSVLLIAGALGLSYLLMNVFSLSAATSLLSMAPGGMDQMSIMAHEVNADLSVVSGYQLFRILFIFFIVSSVLKMILVHMLKEKKAEPSLQ</sequence>
<dbReference type="Proteomes" id="UP001364764">
    <property type="component" value="Chromosome"/>
</dbReference>